<sequence length="138" mass="15935">MFALTHHLILQYCFFKVYNRIQWFNEYALLGDDVVIWNKAVAEFYFQFMNDIGVDINLQKSFINLVNSGEFAKRHFAHGQNISGFGFQMVEQALASINSWIRFLEILELENFTSAGAVLLLPGHNVIELSRSIINQLT</sequence>
<comment type="caution">
    <text evidence="1">The sequence shown here is derived from an EMBL/GenBank/DDBJ whole genome shotgun (WGS) entry which is preliminary data.</text>
</comment>
<name>A0A2V0RNP5_9ZZZZ</name>
<protein>
    <recommendedName>
        <fullName evidence="2">RdRp</fullName>
    </recommendedName>
</protein>
<accession>A0A2V0RNP5</accession>
<dbReference type="AlphaFoldDB" id="A0A2V0RNP5"/>
<dbReference type="InterPro" id="IPR043502">
    <property type="entry name" value="DNA/RNA_pol_sf"/>
</dbReference>
<reference evidence="1" key="1">
    <citation type="submission" date="2017-04" db="EMBL/GenBank/DDBJ databases">
        <title>Unveiling RNA virosphere associated with marine microorganisms.</title>
        <authorList>
            <person name="Urayama S."/>
            <person name="Takaki Y."/>
            <person name="Nishi S."/>
            <person name="Yoshida Y."/>
            <person name="Deguchi S."/>
            <person name="Takai K."/>
            <person name="Nunoura T."/>
        </authorList>
    </citation>
    <scope>NUCLEOTIDE SEQUENCE</scope>
</reference>
<dbReference type="EMBL" id="BDQE01000158">
    <property type="protein sequence ID" value="GBH22900.1"/>
    <property type="molecule type" value="Genomic_RNA"/>
</dbReference>
<dbReference type="SUPFAM" id="SSF56672">
    <property type="entry name" value="DNA/RNA polymerases"/>
    <property type="match status" value="1"/>
</dbReference>
<dbReference type="InterPro" id="IPR008686">
    <property type="entry name" value="RNA_pol_mitovir"/>
</dbReference>
<dbReference type="PANTHER" id="PTHR34456">
    <property type="entry name" value="MITOVIRUS RNA-DEPENDENT RNA POLYMERASE"/>
    <property type="match status" value="1"/>
</dbReference>
<evidence type="ECO:0008006" key="2">
    <source>
        <dbReference type="Google" id="ProtNLM"/>
    </source>
</evidence>
<dbReference type="Pfam" id="PF05919">
    <property type="entry name" value="Mitovir_RNA_pol"/>
    <property type="match status" value="1"/>
</dbReference>
<proteinExistence type="predicted"/>
<dbReference type="PANTHER" id="PTHR34456:SF9">
    <property type="entry name" value="MITOVIRUS RNA-DEPENDENT RNA POLYMERASE"/>
    <property type="match status" value="1"/>
</dbReference>
<organism evidence="1">
    <name type="scientific">viral metagenome</name>
    <dbReference type="NCBI Taxonomy" id="1070528"/>
    <lineage>
        <taxon>unclassified sequences</taxon>
        <taxon>metagenomes</taxon>
        <taxon>organismal metagenomes</taxon>
    </lineage>
</organism>
<evidence type="ECO:0000313" key="1">
    <source>
        <dbReference type="EMBL" id="GBH22900.1"/>
    </source>
</evidence>